<evidence type="ECO:0000313" key="1">
    <source>
        <dbReference type="EMBL" id="CAD8101328.1"/>
    </source>
</evidence>
<dbReference type="EMBL" id="CAJJDN010000075">
    <property type="protein sequence ID" value="CAD8101328.1"/>
    <property type="molecule type" value="Genomic_DNA"/>
</dbReference>
<gene>
    <name evidence="1" type="ORF">PSON_ATCC_30995.1.T0750218</name>
</gene>
<accession>A0A8S1PFY8</accession>
<dbReference type="AlphaFoldDB" id="A0A8S1PFY8"/>
<keyword evidence="2" id="KW-1185">Reference proteome</keyword>
<organism evidence="1 2">
    <name type="scientific">Paramecium sonneborni</name>
    <dbReference type="NCBI Taxonomy" id="65129"/>
    <lineage>
        <taxon>Eukaryota</taxon>
        <taxon>Sar</taxon>
        <taxon>Alveolata</taxon>
        <taxon>Ciliophora</taxon>
        <taxon>Intramacronucleata</taxon>
        <taxon>Oligohymenophorea</taxon>
        <taxon>Peniculida</taxon>
        <taxon>Parameciidae</taxon>
        <taxon>Paramecium</taxon>
    </lineage>
</organism>
<proteinExistence type="predicted"/>
<comment type="caution">
    <text evidence="1">The sequence shown here is derived from an EMBL/GenBank/DDBJ whole genome shotgun (WGS) entry which is preliminary data.</text>
</comment>
<name>A0A8S1PFY8_9CILI</name>
<evidence type="ECO:0000313" key="2">
    <source>
        <dbReference type="Proteomes" id="UP000692954"/>
    </source>
</evidence>
<reference evidence="1" key="1">
    <citation type="submission" date="2021-01" db="EMBL/GenBank/DDBJ databases">
        <authorList>
            <consortium name="Genoscope - CEA"/>
            <person name="William W."/>
        </authorList>
    </citation>
    <scope>NUCLEOTIDE SEQUENCE</scope>
</reference>
<protein>
    <submittedName>
        <fullName evidence="1">Uncharacterized protein</fullName>
    </submittedName>
</protein>
<sequence length="237" mass="28641">MMTHHLLAQLRIEKPKQKQQFLKILQDHQIIHYTNSQINLAWEHCQKQEYKQVVEDLLTNKVRSISLKPKKVQNKLEILIQTFDKIDQLRLINGIKTQQTVRRICQDKEILKQIQELRMDAQRKLKTFINEKAQDRNFTKIFHEKIIDFQEERNKLNEIKGKEESQRAKERLINRQKIKLEKLNESIEFVLMNDDNKDRAQTICNKLLDNKIPYYKSQLSDKQQKRIYNIMNTKFVS</sequence>
<dbReference type="Proteomes" id="UP000692954">
    <property type="component" value="Unassembled WGS sequence"/>
</dbReference>
<dbReference type="OrthoDB" id="290531at2759"/>